<evidence type="ECO:0000259" key="3">
    <source>
        <dbReference type="PROSITE" id="PS50093"/>
    </source>
</evidence>
<reference evidence="4" key="1">
    <citation type="submission" date="2022-08" db="EMBL/GenBank/DDBJ databases">
        <title>Genomic Encyclopedia of Type Strains, Phase V (KMG-V): Genome sequencing to study the core and pangenomes of soil and plant-associated prokaryotes.</title>
        <authorList>
            <person name="Whitman W."/>
        </authorList>
    </citation>
    <scope>NUCLEOTIDE SEQUENCE</scope>
    <source>
        <strain evidence="4">0</strain>
    </source>
</reference>
<dbReference type="SUPFAM" id="SSF49299">
    <property type="entry name" value="PKD domain"/>
    <property type="match status" value="1"/>
</dbReference>
<accession>A0A9X2TDD5</accession>
<name>A0A9X2TDD5_9BACT</name>
<dbReference type="InterPro" id="IPR000601">
    <property type="entry name" value="PKD_dom"/>
</dbReference>
<keyword evidence="2" id="KW-0732">Signal</keyword>
<feature type="region of interest" description="Disordered" evidence="1">
    <location>
        <begin position="67"/>
        <end position="88"/>
    </location>
</feature>
<feature type="signal peptide" evidence="2">
    <location>
        <begin position="1"/>
        <end position="28"/>
    </location>
</feature>
<dbReference type="PROSITE" id="PS50093">
    <property type="entry name" value="PKD"/>
    <property type="match status" value="1"/>
</dbReference>
<dbReference type="Proteomes" id="UP001155027">
    <property type="component" value="Unassembled WGS sequence"/>
</dbReference>
<protein>
    <recommendedName>
        <fullName evidence="3">PKD domain-containing protein</fullName>
    </recommendedName>
</protein>
<dbReference type="AlphaFoldDB" id="A0A9X2TDD5"/>
<evidence type="ECO:0000313" key="4">
    <source>
        <dbReference type="EMBL" id="MCS3679350.1"/>
    </source>
</evidence>
<evidence type="ECO:0000313" key="5">
    <source>
        <dbReference type="Proteomes" id="UP001155027"/>
    </source>
</evidence>
<sequence length="88" mass="9220">MAHISRLCALLTAAILLGTAFSPAPAQAQDAPFITTWETTSPSESITIPTKGGSNVTDYDFQIDWGDGTTETITGDDPDPSHTYSSSG</sequence>
<dbReference type="RefSeq" id="WP_259081142.1">
    <property type="nucleotide sequence ID" value="NZ_JANUAU010000018.1"/>
</dbReference>
<feature type="chain" id="PRO_5040995172" description="PKD domain-containing protein" evidence="2">
    <location>
        <begin position="29"/>
        <end position="88"/>
    </location>
</feature>
<feature type="non-terminal residue" evidence="4">
    <location>
        <position position="88"/>
    </location>
</feature>
<dbReference type="EMBL" id="JANUAU010000018">
    <property type="protein sequence ID" value="MCS3679350.1"/>
    <property type="molecule type" value="Genomic_DNA"/>
</dbReference>
<evidence type="ECO:0000256" key="2">
    <source>
        <dbReference type="SAM" id="SignalP"/>
    </source>
</evidence>
<dbReference type="InterPro" id="IPR035986">
    <property type="entry name" value="PKD_dom_sf"/>
</dbReference>
<organism evidence="4 5">
    <name type="scientific">Salinibacter ruber</name>
    <dbReference type="NCBI Taxonomy" id="146919"/>
    <lineage>
        <taxon>Bacteria</taxon>
        <taxon>Pseudomonadati</taxon>
        <taxon>Rhodothermota</taxon>
        <taxon>Rhodothermia</taxon>
        <taxon>Rhodothermales</taxon>
        <taxon>Salinibacteraceae</taxon>
        <taxon>Salinibacter</taxon>
    </lineage>
</organism>
<feature type="domain" description="PKD" evidence="3">
    <location>
        <begin position="31"/>
        <end position="88"/>
    </location>
</feature>
<evidence type="ECO:0000256" key="1">
    <source>
        <dbReference type="SAM" id="MobiDB-lite"/>
    </source>
</evidence>
<proteinExistence type="predicted"/>
<gene>
    <name evidence="4" type="ORF">GGP71_003301</name>
</gene>
<comment type="caution">
    <text evidence="4">The sequence shown here is derived from an EMBL/GenBank/DDBJ whole genome shotgun (WGS) entry which is preliminary data.</text>
</comment>